<dbReference type="FunFam" id="3.90.950.10:FF:000001">
    <property type="entry name" value="dITP/XTP pyrophosphatase"/>
    <property type="match status" value="1"/>
</dbReference>
<comment type="catalytic activity">
    <reaction evidence="8 10">
        <text>dITP + H2O = dIMP + diphosphate + H(+)</text>
        <dbReference type="Rhea" id="RHEA:28342"/>
        <dbReference type="ChEBI" id="CHEBI:15377"/>
        <dbReference type="ChEBI" id="CHEBI:15378"/>
        <dbReference type="ChEBI" id="CHEBI:33019"/>
        <dbReference type="ChEBI" id="CHEBI:61194"/>
        <dbReference type="ChEBI" id="CHEBI:61382"/>
        <dbReference type="EC" id="3.6.1.66"/>
    </reaction>
</comment>
<gene>
    <name evidence="12" type="primary">rdgB</name>
    <name evidence="12" type="ORF">CF386_01910</name>
</gene>
<evidence type="ECO:0000256" key="6">
    <source>
        <dbReference type="ARBA" id="ARBA00022842"/>
    </source>
</evidence>
<feature type="binding site" evidence="10">
    <location>
        <position position="71"/>
    </location>
    <ligand>
        <name>substrate</name>
    </ligand>
</feature>
<keyword evidence="4 10" id="KW-0547">Nucleotide-binding</keyword>
<evidence type="ECO:0000256" key="5">
    <source>
        <dbReference type="ARBA" id="ARBA00022801"/>
    </source>
</evidence>
<dbReference type="Proteomes" id="UP000242175">
    <property type="component" value="Chromosome large"/>
</dbReference>
<evidence type="ECO:0000256" key="9">
    <source>
        <dbReference type="ARBA" id="ARBA00052017"/>
    </source>
</evidence>
<evidence type="ECO:0000313" key="13">
    <source>
        <dbReference type="Proteomes" id="UP000242175"/>
    </source>
</evidence>
<evidence type="ECO:0000256" key="8">
    <source>
        <dbReference type="ARBA" id="ARBA00051875"/>
    </source>
</evidence>
<feature type="binding site" evidence="10">
    <location>
        <position position="41"/>
    </location>
    <ligand>
        <name>Mg(2+)</name>
        <dbReference type="ChEBI" id="CHEBI:18420"/>
    </ligand>
</feature>
<keyword evidence="5 10" id="KW-0378">Hydrolase</keyword>
<feature type="binding site" evidence="10">
    <location>
        <begin position="9"/>
        <end position="14"/>
    </location>
    <ligand>
        <name>substrate</name>
    </ligand>
</feature>
<dbReference type="OrthoDB" id="9807456at2"/>
<dbReference type="EC" id="3.6.1.66" evidence="10"/>
<dbReference type="RefSeq" id="WP_089072803.1">
    <property type="nucleotide sequence ID" value="NZ_CBCSAM010000005.1"/>
</dbReference>
<feature type="binding site" evidence="10">
    <location>
        <begin position="181"/>
        <end position="182"/>
    </location>
    <ligand>
        <name>substrate</name>
    </ligand>
</feature>
<dbReference type="GO" id="GO:0035870">
    <property type="term" value="F:dITP diphosphatase activity"/>
    <property type="evidence" value="ECO:0007669"/>
    <property type="project" value="UniProtKB-UniRule"/>
</dbReference>
<dbReference type="KEGG" id="pmai:CF386_01910"/>
<dbReference type="GO" id="GO:0005829">
    <property type="term" value="C:cytosol"/>
    <property type="evidence" value="ECO:0007669"/>
    <property type="project" value="TreeGrafter"/>
</dbReference>
<dbReference type="GO" id="GO:0046872">
    <property type="term" value="F:metal ion binding"/>
    <property type="evidence" value="ECO:0007669"/>
    <property type="project" value="UniProtKB-KW"/>
</dbReference>
<keyword evidence="6 10" id="KW-0460">Magnesium</keyword>
<dbReference type="EMBL" id="CP022355">
    <property type="protein sequence ID" value="ASK77893.1"/>
    <property type="molecule type" value="Genomic_DNA"/>
</dbReference>
<evidence type="ECO:0000256" key="4">
    <source>
        <dbReference type="ARBA" id="ARBA00022741"/>
    </source>
</evidence>
<dbReference type="PANTHER" id="PTHR11067:SF9">
    <property type="entry name" value="INOSINE TRIPHOSPHATE PYROPHOSPHATASE"/>
    <property type="match status" value="1"/>
</dbReference>
<evidence type="ECO:0000313" key="12">
    <source>
        <dbReference type="EMBL" id="ASK77893.1"/>
    </source>
</evidence>
<accession>A0A220VD47</accession>
<evidence type="ECO:0000256" key="11">
    <source>
        <dbReference type="RuleBase" id="RU003781"/>
    </source>
</evidence>
<keyword evidence="3 10" id="KW-0479">Metal-binding</keyword>
<dbReference type="Gene3D" id="3.90.950.10">
    <property type="match status" value="1"/>
</dbReference>
<feature type="binding site" evidence="10">
    <location>
        <position position="70"/>
    </location>
    <ligand>
        <name>Mg(2+)</name>
        <dbReference type="ChEBI" id="CHEBI:18420"/>
    </ligand>
</feature>
<dbReference type="InterPro" id="IPR020922">
    <property type="entry name" value="dITP/XTP_pyrophosphatase"/>
</dbReference>
<feature type="binding site" evidence="10">
    <location>
        <begin position="153"/>
        <end position="156"/>
    </location>
    <ligand>
        <name>substrate</name>
    </ligand>
</feature>
<feature type="active site" description="Proton acceptor" evidence="10">
    <location>
        <position position="70"/>
    </location>
</feature>
<dbReference type="InterPro" id="IPR029001">
    <property type="entry name" value="ITPase-like_fam"/>
</dbReference>
<evidence type="ECO:0000256" key="10">
    <source>
        <dbReference type="HAMAP-Rule" id="MF_01405"/>
    </source>
</evidence>
<dbReference type="NCBIfam" id="TIGR00042">
    <property type="entry name" value="RdgB/HAM1 family non-canonical purine NTP pyrophosphatase"/>
    <property type="match status" value="1"/>
</dbReference>
<dbReference type="PANTHER" id="PTHR11067">
    <property type="entry name" value="INOSINE TRIPHOSPHATE PYROPHOSPHATASE/HAM1 PROTEIN"/>
    <property type="match status" value="1"/>
</dbReference>
<dbReference type="HAMAP" id="MF_01405">
    <property type="entry name" value="Non_canon_purine_NTPase"/>
    <property type="match status" value="1"/>
</dbReference>
<dbReference type="GO" id="GO:0017111">
    <property type="term" value="F:ribonucleoside triphosphate phosphatase activity"/>
    <property type="evidence" value="ECO:0007669"/>
    <property type="project" value="InterPro"/>
</dbReference>
<comment type="cofactor">
    <cofactor evidence="10">
        <name>Mg(2+)</name>
        <dbReference type="ChEBI" id="CHEBI:18420"/>
    </cofactor>
    <text evidence="10">Binds 1 Mg(2+) ion per subunit.</text>
</comment>
<protein>
    <recommendedName>
        <fullName evidence="10">dITP/XTP pyrophosphatase</fullName>
        <ecNumber evidence="10">3.6.1.66</ecNumber>
    </recommendedName>
    <alternativeName>
        <fullName evidence="10">Non-canonical purine NTP pyrophosphatase</fullName>
    </alternativeName>
    <alternativeName>
        <fullName evidence="10">Non-standard purine NTP pyrophosphatase</fullName>
    </alternativeName>
    <alternativeName>
        <fullName evidence="10">Nucleoside-triphosphate diphosphatase</fullName>
    </alternativeName>
    <alternativeName>
        <fullName evidence="10">Nucleoside-triphosphate pyrophosphatase</fullName>
        <shortName evidence="10">NTPase</shortName>
    </alternativeName>
</protein>
<sequence>MKTKIILATHNLGKKKEFEHLFENFDFELTSSVEMNISDVEETGQTFVENAIIKARHAAKISGLPSIADDSGLCVTSLNNQPGIYSARYAGDHGNNEKNIDLLLKNLKPFKDRRAFFKAVLVFMKHAEDPDPIIASAKWAGVIAEEPLGIKGHGYDPIFIPLGYHQTASEMDLNLKNQISHRAIAFKKLIELLK</sequence>
<keyword evidence="7 10" id="KW-0546">Nucleotide metabolism</keyword>
<evidence type="ECO:0000256" key="1">
    <source>
        <dbReference type="ARBA" id="ARBA00008023"/>
    </source>
</evidence>
<reference evidence="12 13" key="1">
    <citation type="journal article" date="2016" name="Int. J. Syst. Evol. Microbiol.">
        <title>Paraphotobacterium marinum gen. nov., sp. nov., a member of the family Vibrionaceae, isolated from surface seawater.</title>
        <authorList>
            <person name="Huang Z."/>
            <person name="Dong C."/>
            <person name="Shao Z."/>
        </authorList>
    </citation>
    <scope>NUCLEOTIDE SEQUENCE [LARGE SCALE GENOMIC DNA]</scope>
    <source>
        <strain evidence="12 13">NSCS20N07D</strain>
    </source>
</reference>
<comment type="catalytic activity">
    <reaction evidence="9 10">
        <text>XTP + H2O = XMP + diphosphate + H(+)</text>
        <dbReference type="Rhea" id="RHEA:28610"/>
        <dbReference type="ChEBI" id="CHEBI:15377"/>
        <dbReference type="ChEBI" id="CHEBI:15378"/>
        <dbReference type="ChEBI" id="CHEBI:33019"/>
        <dbReference type="ChEBI" id="CHEBI:57464"/>
        <dbReference type="ChEBI" id="CHEBI:61314"/>
        <dbReference type="EC" id="3.6.1.66"/>
    </reaction>
</comment>
<organism evidence="12 13">
    <name type="scientific">Paraphotobacterium marinum</name>
    <dbReference type="NCBI Taxonomy" id="1755811"/>
    <lineage>
        <taxon>Bacteria</taxon>
        <taxon>Pseudomonadati</taxon>
        <taxon>Pseudomonadota</taxon>
        <taxon>Gammaproteobacteria</taxon>
        <taxon>Vibrionales</taxon>
        <taxon>Vibrionaceae</taxon>
        <taxon>Paraphotobacterium</taxon>
    </lineage>
</organism>
<dbReference type="GO" id="GO:0009117">
    <property type="term" value="P:nucleotide metabolic process"/>
    <property type="evidence" value="ECO:0007669"/>
    <property type="project" value="UniProtKB-KW"/>
</dbReference>
<dbReference type="GO" id="GO:0000166">
    <property type="term" value="F:nucleotide binding"/>
    <property type="evidence" value="ECO:0007669"/>
    <property type="project" value="UniProtKB-KW"/>
</dbReference>
<dbReference type="Pfam" id="PF01725">
    <property type="entry name" value="Ham1p_like"/>
    <property type="match status" value="1"/>
</dbReference>
<dbReference type="GO" id="GO:0036220">
    <property type="term" value="F:ITP diphosphatase activity"/>
    <property type="evidence" value="ECO:0007669"/>
    <property type="project" value="UniProtKB-UniRule"/>
</dbReference>
<comment type="similarity">
    <text evidence="1 10 11">Belongs to the HAM1 NTPase family.</text>
</comment>
<dbReference type="InterPro" id="IPR002637">
    <property type="entry name" value="RdgB/HAM1"/>
</dbReference>
<dbReference type="SUPFAM" id="SSF52972">
    <property type="entry name" value="ITPase-like"/>
    <property type="match status" value="1"/>
</dbReference>
<comment type="subunit">
    <text evidence="2 10">Homodimer.</text>
</comment>
<evidence type="ECO:0000256" key="7">
    <source>
        <dbReference type="ARBA" id="ARBA00023080"/>
    </source>
</evidence>
<feature type="binding site" evidence="10">
    <location>
        <position position="176"/>
    </location>
    <ligand>
        <name>substrate</name>
    </ligand>
</feature>
<proteinExistence type="inferred from homology"/>
<comment type="function">
    <text evidence="10">Pyrophosphatase that catalyzes the hydrolysis of nucleoside triphosphates to their monophosphate derivatives, with a high preference for the non-canonical purine nucleotides XTP (xanthosine triphosphate), dITP (deoxyinosine triphosphate) and ITP. Seems to function as a house-cleaning enzyme that removes non-canonical purine nucleotides from the nucleotide pool, thus preventing their incorporation into DNA/RNA and avoiding chromosomal lesions.</text>
</comment>
<comment type="catalytic activity">
    <reaction evidence="10">
        <text>ITP + H2O = IMP + diphosphate + H(+)</text>
        <dbReference type="Rhea" id="RHEA:29399"/>
        <dbReference type="ChEBI" id="CHEBI:15377"/>
        <dbReference type="ChEBI" id="CHEBI:15378"/>
        <dbReference type="ChEBI" id="CHEBI:33019"/>
        <dbReference type="ChEBI" id="CHEBI:58053"/>
        <dbReference type="ChEBI" id="CHEBI:61402"/>
        <dbReference type="EC" id="3.6.1.66"/>
    </reaction>
</comment>
<evidence type="ECO:0000256" key="3">
    <source>
        <dbReference type="ARBA" id="ARBA00022723"/>
    </source>
</evidence>
<evidence type="ECO:0000256" key="2">
    <source>
        <dbReference type="ARBA" id="ARBA00011738"/>
    </source>
</evidence>
<dbReference type="GO" id="GO:0009146">
    <property type="term" value="P:purine nucleoside triphosphate catabolic process"/>
    <property type="evidence" value="ECO:0007669"/>
    <property type="project" value="UniProtKB-UniRule"/>
</dbReference>
<keyword evidence="13" id="KW-1185">Reference proteome</keyword>
<name>A0A220VD47_9GAMM</name>
<dbReference type="CDD" id="cd00515">
    <property type="entry name" value="HAM1"/>
    <property type="match status" value="1"/>
</dbReference>
<dbReference type="GO" id="GO:0036222">
    <property type="term" value="F:XTP diphosphatase activity"/>
    <property type="evidence" value="ECO:0007669"/>
    <property type="project" value="UniProtKB-UniRule"/>
</dbReference>
<dbReference type="AlphaFoldDB" id="A0A220VD47"/>